<evidence type="ECO:0000259" key="4">
    <source>
        <dbReference type="Pfam" id="PF04500"/>
    </source>
</evidence>
<keyword evidence="2" id="KW-0863">Zinc-finger</keyword>
<dbReference type="Pfam" id="PF04500">
    <property type="entry name" value="FLYWCH"/>
    <property type="match status" value="1"/>
</dbReference>
<dbReference type="AlphaFoldDB" id="A0A4Y2TYZ4"/>
<gene>
    <name evidence="6" type="ORF">AVEN_122783_1</name>
    <name evidence="5" type="ORF">AVEN_8181_1</name>
</gene>
<keyword evidence="1" id="KW-0479">Metal-binding</keyword>
<keyword evidence="3" id="KW-0862">Zinc</keyword>
<accession>A0A4Y2TYZ4</accession>
<dbReference type="EMBL" id="BGPR01031455">
    <property type="protein sequence ID" value="GBO04563.1"/>
    <property type="molecule type" value="Genomic_DNA"/>
</dbReference>
<dbReference type="Proteomes" id="UP000499080">
    <property type="component" value="Unassembled WGS sequence"/>
</dbReference>
<comment type="caution">
    <text evidence="5">The sequence shown here is derived from an EMBL/GenBank/DDBJ whole genome shotgun (WGS) entry which is preliminary data.</text>
</comment>
<evidence type="ECO:0000256" key="1">
    <source>
        <dbReference type="ARBA" id="ARBA00022723"/>
    </source>
</evidence>
<protein>
    <recommendedName>
        <fullName evidence="4">FLYWCH-type domain-containing protein</fullName>
    </recommendedName>
</protein>
<dbReference type="OrthoDB" id="6607069at2759"/>
<evidence type="ECO:0000256" key="3">
    <source>
        <dbReference type="ARBA" id="ARBA00022833"/>
    </source>
</evidence>
<sequence length="126" mass="14473">MEFMLSEKGRRLVLHDNYKFYKQHNIQEGLKWRCVGRKCLAKIYTGENATVMLKTDLNHNHERDTNMERQVISAVQLAESAGFPRVQLACGLKVFSGETRPFPHPSGATNKLPIRPPRFLFSPHHG</sequence>
<proteinExistence type="predicted"/>
<name>A0A4Y2TYZ4_ARAVE</name>
<dbReference type="EMBL" id="BGPR01031453">
    <property type="protein sequence ID" value="GBO04556.1"/>
    <property type="molecule type" value="Genomic_DNA"/>
</dbReference>
<dbReference type="Gene3D" id="2.20.25.240">
    <property type="match status" value="1"/>
</dbReference>
<evidence type="ECO:0000313" key="6">
    <source>
        <dbReference type="EMBL" id="GBO04563.1"/>
    </source>
</evidence>
<organism evidence="5 7">
    <name type="scientific">Araneus ventricosus</name>
    <name type="common">Orbweaver spider</name>
    <name type="synonym">Epeira ventricosa</name>
    <dbReference type="NCBI Taxonomy" id="182803"/>
    <lineage>
        <taxon>Eukaryota</taxon>
        <taxon>Metazoa</taxon>
        <taxon>Ecdysozoa</taxon>
        <taxon>Arthropoda</taxon>
        <taxon>Chelicerata</taxon>
        <taxon>Arachnida</taxon>
        <taxon>Araneae</taxon>
        <taxon>Araneomorphae</taxon>
        <taxon>Entelegynae</taxon>
        <taxon>Araneoidea</taxon>
        <taxon>Araneidae</taxon>
        <taxon>Araneus</taxon>
    </lineage>
</organism>
<evidence type="ECO:0000256" key="2">
    <source>
        <dbReference type="ARBA" id="ARBA00022771"/>
    </source>
</evidence>
<keyword evidence="7" id="KW-1185">Reference proteome</keyword>
<evidence type="ECO:0000313" key="5">
    <source>
        <dbReference type="EMBL" id="GBO04556.1"/>
    </source>
</evidence>
<feature type="domain" description="FLYWCH-type" evidence="4">
    <location>
        <begin position="3"/>
        <end position="61"/>
    </location>
</feature>
<dbReference type="GO" id="GO:0008270">
    <property type="term" value="F:zinc ion binding"/>
    <property type="evidence" value="ECO:0007669"/>
    <property type="project" value="UniProtKB-KW"/>
</dbReference>
<evidence type="ECO:0000313" key="7">
    <source>
        <dbReference type="Proteomes" id="UP000499080"/>
    </source>
</evidence>
<reference evidence="5 7" key="1">
    <citation type="journal article" date="2019" name="Sci. Rep.">
        <title>Orb-weaving spider Araneus ventricosus genome elucidates the spidroin gene catalogue.</title>
        <authorList>
            <person name="Kono N."/>
            <person name="Nakamura H."/>
            <person name="Ohtoshi R."/>
            <person name="Moran D.A.P."/>
            <person name="Shinohara A."/>
            <person name="Yoshida Y."/>
            <person name="Fujiwara M."/>
            <person name="Mori M."/>
            <person name="Tomita M."/>
            <person name="Arakawa K."/>
        </authorList>
    </citation>
    <scope>NUCLEOTIDE SEQUENCE [LARGE SCALE GENOMIC DNA]</scope>
</reference>
<dbReference type="InterPro" id="IPR007588">
    <property type="entry name" value="Znf_FLYWCH"/>
</dbReference>